<reference evidence="9" key="1">
    <citation type="journal article" date="2023" name="Plant Biotechnol. J.">
        <title>Chromosome-level wild Hevea brasiliensis genome provides new tools for genomic-assisted breeding and valuable loci to elevate rubber yield.</title>
        <authorList>
            <person name="Cheng H."/>
            <person name="Song X."/>
            <person name="Hu Y."/>
            <person name="Wu T."/>
            <person name="Yang Q."/>
            <person name="An Z."/>
            <person name="Feng S."/>
            <person name="Deng Z."/>
            <person name="Wu W."/>
            <person name="Zeng X."/>
            <person name="Tu M."/>
            <person name="Wang X."/>
            <person name="Huang H."/>
        </authorList>
    </citation>
    <scope>NUCLEOTIDE SEQUENCE</scope>
    <source>
        <strain evidence="9">MT/VB/25A 57/8</strain>
    </source>
</reference>
<dbReference type="InterPro" id="IPR006447">
    <property type="entry name" value="Myb_dom_plants"/>
</dbReference>
<dbReference type="PANTHER" id="PTHR44191:SF45">
    <property type="entry name" value="TRANSCRIPTION FACTOR MYB1R1-LIKE"/>
    <property type="match status" value="1"/>
</dbReference>
<gene>
    <name evidence="9" type="ORF">P3X46_012258</name>
</gene>
<sequence>MVQDQQATRRDSDCGGNGRNPRRPNGNDYLKLFGVNIMEKQKQPIIEEGITALGTEFSQQGSTSRRQENGKPWTEEEHQMFLKGLKELGKGKWREISEMFVKTRTTTQVASHAQKHFLRQTSTDSRRSRRKPSIFDTPLKDSSRFHLDQHLPPYITSESQHMPIYPYIVQLSLSKIYSVVHNNNLKCEKVSYAQTFNNSPSLLSTFPCPFQLLFLLKIHKLNTSIPISITTKNSLHAFVGERTDFLSNVISATVVRRMMRKGCEAYLAHVVDTRQAKPNLSGIPTVRDFLSISEELQFATRKEVEFAIETLRCSTYFHCSL</sequence>
<evidence type="ECO:0000313" key="10">
    <source>
        <dbReference type="Proteomes" id="UP001174677"/>
    </source>
</evidence>
<evidence type="ECO:0000256" key="3">
    <source>
        <dbReference type="ARBA" id="ARBA00023125"/>
    </source>
</evidence>
<keyword evidence="4" id="KW-0804">Transcription</keyword>
<keyword evidence="10" id="KW-1185">Reference proteome</keyword>
<proteinExistence type="predicted"/>
<feature type="region of interest" description="Disordered" evidence="6">
    <location>
        <begin position="111"/>
        <end position="140"/>
    </location>
</feature>
<dbReference type="Gene3D" id="1.10.10.60">
    <property type="entry name" value="Homeodomain-like"/>
    <property type="match status" value="1"/>
</dbReference>
<evidence type="ECO:0000259" key="7">
    <source>
        <dbReference type="PROSITE" id="PS50090"/>
    </source>
</evidence>
<dbReference type="PROSITE" id="PS50090">
    <property type="entry name" value="MYB_LIKE"/>
    <property type="match status" value="1"/>
</dbReference>
<dbReference type="InterPro" id="IPR017930">
    <property type="entry name" value="Myb_dom"/>
</dbReference>
<dbReference type="InterPro" id="IPR052245">
    <property type="entry name" value="Plant_Stress_Dev_TF"/>
</dbReference>
<dbReference type="InterPro" id="IPR001005">
    <property type="entry name" value="SANT/Myb"/>
</dbReference>
<dbReference type="PROSITE" id="PS51294">
    <property type="entry name" value="HTH_MYB"/>
    <property type="match status" value="1"/>
</dbReference>
<protein>
    <recommendedName>
        <fullName evidence="11">HTH myb-type domain-containing protein</fullName>
    </recommendedName>
</protein>
<evidence type="ECO:0000313" key="9">
    <source>
        <dbReference type="EMBL" id="KAJ9177002.1"/>
    </source>
</evidence>
<dbReference type="CDD" id="cd00167">
    <property type="entry name" value="SANT"/>
    <property type="match status" value="1"/>
</dbReference>
<feature type="domain" description="HTH myb-type" evidence="8">
    <location>
        <begin position="72"/>
        <end position="121"/>
    </location>
</feature>
<evidence type="ECO:0000256" key="6">
    <source>
        <dbReference type="SAM" id="MobiDB-lite"/>
    </source>
</evidence>
<dbReference type="SUPFAM" id="SSF46689">
    <property type="entry name" value="Homeodomain-like"/>
    <property type="match status" value="1"/>
</dbReference>
<feature type="domain" description="Myb-like" evidence="7">
    <location>
        <begin position="65"/>
        <end position="117"/>
    </location>
</feature>
<evidence type="ECO:0000256" key="1">
    <source>
        <dbReference type="ARBA" id="ARBA00004123"/>
    </source>
</evidence>
<organism evidence="9 10">
    <name type="scientific">Hevea brasiliensis</name>
    <name type="common">Para rubber tree</name>
    <name type="synonym">Siphonia brasiliensis</name>
    <dbReference type="NCBI Taxonomy" id="3981"/>
    <lineage>
        <taxon>Eukaryota</taxon>
        <taxon>Viridiplantae</taxon>
        <taxon>Streptophyta</taxon>
        <taxon>Embryophyta</taxon>
        <taxon>Tracheophyta</taxon>
        <taxon>Spermatophyta</taxon>
        <taxon>Magnoliopsida</taxon>
        <taxon>eudicotyledons</taxon>
        <taxon>Gunneridae</taxon>
        <taxon>Pentapetalae</taxon>
        <taxon>rosids</taxon>
        <taxon>fabids</taxon>
        <taxon>Malpighiales</taxon>
        <taxon>Euphorbiaceae</taxon>
        <taxon>Crotonoideae</taxon>
        <taxon>Micrandreae</taxon>
        <taxon>Hevea</taxon>
    </lineage>
</organism>
<dbReference type="SMART" id="SM00717">
    <property type="entry name" value="SANT"/>
    <property type="match status" value="1"/>
</dbReference>
<evidence type="ECO:0000256" key="5">
    <source>
        <dbReference type="ARBA" id="ARBA00023242"/>
    </source>
</evidence>
<evidence type="ECO:0000256" key="4">
    <source>
        <dbReference type="ARBA" id="ARBA00023163"/>
    </source>
</evidence>
<dbReference type="InterPro" id="IPR009057">
    <property type="entry name" value="Homeodomain-like_sf"/>
</dbReference>
<evidence type="ECO:0000259" key="8">
    <source>
        <dbReference type="PROSITE" id="PS51294"/>
    </source>
</evidence>
<dbReference type="Pfam" id="PF00249">
    <property type="entry name" value="Myb_DNA-binding"/>
    <property type="match status" value="1"/>
</dbReference>
<feature type="region of interest" description="Disordered" evidence="6">
    <location>
        <begin position="1"/>
        <end position="27"/>
    </location>
</feature>
<evidence type="ECO:0008006" key="11">
    <source>
        <dbReference type="Google" id="ProtNLM"/>
    </source>
</evidence>
<keyword evidence="5" id="KW-0539">Nucleus</keyword>
<keyword evidence="3" id="KW-0238">DNA-binding</keyword>
<dbReference type="NCBIfam" id="TIGR01557">
    <property type="entry name" value="myb_SHAQKYF"/>
    <property type="match status" value="1"/>
</dbReference>
<evidence type="ECO:0000256" key="2">
    <source>
        <dbReference type="ARBA" id="ARBA00023015"/>
    </source>
</evidence>
<dbReference type="EMBL" id="JARPOI010000007">
    <property type="protein sequence ID" value="KAJ9177002.1"/>
    <property type="molecule type" value="Genomic_DNA"/>
</dbReference>
<accession>A0ABQ9M9N3</accession>
<keyword evidence="2" id="KW-0805">Transcription regulation</keyword>
<dbReference type="Proteomes" id="UP001174677">
    <property type="component" value="Chromosome 7"/>
</dbReference>
<name>A0ABQ9M9N3_HEVBR</name>
<comment type="subcellular location">
    <subcellularLocation>
        <location evidence="1">Nucleus</location>
    </subcellularLocation>
</comment>
<dbReference type="PANTHER" id="PTHR44191">
    <property type="entry name" value="TRANSCRIPTION FACTOR KUA1"/>
    <property type="match status" value="1"/>
</dbReference>
<comment type="caution">
    <text evidence="9">The sequence shown here is derived from an EMBL/GenBank/DDBJ whole genome shotgun (WGS) entry which is preliminary data.</text>
</comment>